<accession>A0ABW7XM10</accession>
<dbReference type="Proteomes" id="UP001611580">
    <property type="component" value="Unassembled WGS sequence"/>
</dbReference>
<dbReference type="Gene3D" id="2.10.109.10">
    <property type="entry name" value="Umud Fragment, subunit A"/>
    <property type="match status" value="1"/>
</dbReference>
<dbReference type="InterPro" id="IPR000223">
    <property type="entry name" value="Pept_S26A_signal_pept_1"/>
</dbReference>
<evidence type="ECO:0000313" key="5">
    <source>
        <dbReference type="Proteomes" id="UP001611580"/>
    </source>
</evidence>
<dbReference type="CDD" id="cd06462">
    <property type="entry name" value="Peptidase_S24_S26"/>
    <property type="match status" value="1"/>
</dbReference>
<name>A0ABW7XM10_9MICO</name>
<protein>
    <submittedName>
        <fullName evidence="4">S26 family signal peptidase</fullName>
    </submittedName>
</protein>
<feature type="domain" description="Peptidase S26" evidence="3">
    <location>
        <begin position="32"/>
        <end position="104"/>
    </location>
</feature>
<dbReference type="InterPro" id="IPR019533">
    <property type="entry name" value="Peptidase_S26"/>
</dbReference>
<gene>
    <name evidence="4" type="ORF">ACH47X_16700</name>
</gene>
<dbReference type="PANTHER" id="PTHR43390">
    <property type="entry name" value="SIGNAL PEPTIDASE I"/>
    <property type="match status" value="1"/>
</dbReference>
<keyword evidence="5" id="KW-1185">Reference proteome</keyword>
<proteinExistence type="inferred from homology"/>
<dbReference type="PANTHER" id="PTHR43390:SF1">
    <property type="entry name" value="CHLOROPLAST PROCESSING PEPTIDASE"/>
    <property type="match status" value="1"/>
</dbReference>
<dbReference type="InterPro" id="IPR036286">
    <property type="entry name" value="LexA/Signal_pep-like_sf"/>
</dbReference>
<evidence type="ECO:0000313" key="4">
    <source>
        <dbReference type="EMBL" id="MFI2488549.1"/>
    </source>
</evidence>
<evidence type="ECO:0000256" key="1">
    <source>
        <dbReference type="ARBA" id="ARBA00004401"/>
    </source>
</evidence>
<feature type="domain" description="Peptidase S26" evidence="3">
    <location>
        <begin position="117"/>
        <end position="155"/>
    </location>
</feature>
<evidence type="ECO:0000259" key="3">
    <source>
        <dbReference type="Pfam" id="PF10502"/>
    </source>
</evidence>
<comment type="caution">
    <text evidence="4">The sequence shown here is derived from an EMBL/GenBank/DDBJ whole genome shotgun (WGS) entry which is preliminary data.</text>
</comment>
<dbReference type="Pfam" id="PF10502">
    <property type="entry name" value="Peptidase_S26"/>
    <property type="match status" value="2"/>
</dbReference>
<sequence>MTGTAVVLALALAGAVLAGSAGYRHLRHHYVVVAVDGTSMHPTYEPGDRVLVRRGGRAPARGDVVVVRKPDVKHGWPTTAPAQRSGLPLGRRWLIKRVAATGGEPWPDGIDPAPWDRGEGRVPAGHIVLLSDNPRGVDSRRWGPCPDHQVMGRVTRSMGG</sequence>
<evidence type="ECO:0000256" key="2">
    <source>
        <dbReference type="ARBA" id="ARBA00009370"/>
    </source>
</evidence>
<dbReference type="RefSeq" id="WP_397405691.1">
    <property type="nucleotide sequence ID" value="NZ_JBIRYI010000010.1"/>
</dbReference>
<comment type="similarity">
    <text evidence="2">Belongs to the peptidase S26 family.</text>
</comment>
<reference evidence="4 5" key="1">
    <citation type="submission" date="2024-10" db="EMBL/GenBank/DDBJ databases">
        <title>The Natural Products Discovery Center: Release of the First 8490 Sequenced Strains for Exploring Actinobacteria Biosynthetic Diversity.</title>
        <authorList>
            <person name="Kalkreuter E."/>
            <person name="Kautsar S.A."/>
            <person name="Yang D."/>
            <person name="Bader C.D."/>
            <person name="Teijaro C.N."/>
            <person name="Fluegel L."/>
            <person name="Davis C.M."/>
            <person name="Simpson J.R."/>
            <person name="Lauterbach L."/>
            <person name="Steele A.D."/>
            <person name="Gui C."/>
            <person name="Meng S."/>
            <person name="Li G."/>
            <person name="Viehrig K."/>
            <person name="Ye F."/>
            <person name="Su P."/>
            <person name="Kiefer A.F."/>
            <person name="Nichols A."/>
            <person name="Cepeda A.J."/>
            <person name="Yan W."/>
            <person name="Fan B."/>
            <person name="Jiang Y."/>
            <person name="Adhikari A."/>
            <person name="Zheng C.-J."/>
            <person name="Schuster L."/>
            <person name="Cowan T.M."/>
            <person name="Smanski M.J."/>
            <person name="Chevrette M.G."/>
            <person name="De Carvalho L.P.S."/>
            <person name="Shen B."/>
        </authorList>
    </citation>
    <scope>NUCLEOTIDE SEQUENCE [LARGE SCALE GENOMIC DNA]</scope>
    <source>
        <strain evidence="4 5">NPDC019481</strain>
    </source>
</reference>
<dbReference type="EMBL" id="JBIRYI010000010">
    <property type="protein sequence ID" value="MFI2488549.1"/>
    <property type="molecule type" value="Genomic_DNA"/>
</dbReference>
<dbReference type="SUPFAM" id="SSF51306">
    <property type="entry name" value="LexA/Signal peptidase"/>
    <property type="match status" value="1"/>
</dbReference>
<comment type="subcellular location">
    <subcellularLocation>
        <location evidence="1">Cell membrane</location>
        <topology evidence="1">Single-pass type II membrane protein</topology>
    </subcellularLocation>
</comment>
<organism evidence="4 5">
    <name type="scientific">Promicromonospora kroppenstedtii</name>
    <dbReference type="NCBI Taxonomy" id="440482"/>
    <lineage>
        <taxon>Bacteria</taxon>
        <taxon>Bacillati</taxon>
        <taxon>Actinomycetota</taxon>
        <taxon>Actinomycetes</taxon>
        <taxon>Micrococcales</taxon>
        <taxon>Promicromonosporaceae</taxon>
        <taxon>Promicromonospora</taxon>
    </lineage>
</organism>